<evidence type="ECO:0000313" key="2">
    <source>
        <dbReference type="EMBL" id="KAF0287815.1"/>
    </source>
</evidence>
<dbReference type="EMBL" id="VIIS01002162">
    <property type="protein sequence ID" value="KAF0287815.1"/>
    <property type="molecule type" value="Genomic_DNA"/>
</dbReference>
<evidence type="ECO:0000313" key="3">
    <source>
        <dbReference type="Proteomes" id="UP000440578"/>
    </source>
</evidence>
<proteinExistence type="predicted"/>
<evidence type="ECO:0008006" key="4">
    <source>
        <dbReference type="Google" id="ProtNLM"/>
    </source>
</evidence>
<keyword evidence="3" id="KW-1185">Reference proteome</keyword>
<name>A0A6A4V2J4_AMPAM</name>
<comment type="caution">
    <text evidence="2">The sequence shown here is derived from an EMBL/GenBank/DDBJ whole genome shotgun (WGS) entry which is preliminary data.</text>
</comment>
<evidence type="ECO:0000256" key="1">
    <source>
        <dbReference type="SAM" id="SignalP"/>
    </source>
</evidence>
<feature type="signal peptide" evidence="1">
    <location>
        <begin position="1"/>
        <end position="18"/>
    </location>
</feature>
<dbReference type="OrthoDB" id="5804030at2759"/>
<organism evidence="2 3">
    <name type="scientific">Amphibalanus amphitrite</name>
    <name type="common">Striped barnacle</name>
    <name type="synonym">Balanus amphitrite</name>
    <dbReference type="NCBI Taxonomy" id="1232801"/>
    <lineage>
        <taxon>Eukaryota</taxon>
        <taxon>Metazoa</taxon>
        <taxon>Ecdysozoa</taxon>
        <taxon>Arthropoda</taxon>
        <taxon>Crustacea</taxon>
        <taxon>Multicrustacea</taxon>
        <taxon>Cirripedia</taxon>
        <taxon>Thoracica</taxon>
        <taxon>Thoracicalcarea</taxon>
        <taxon>Balanomorpha</taxon>
        <taxon>Balanoidea</taxon>
        <taxon>Balanidae</taxon>
        <taxon>Amphibalaninae</taxon>
        <taxon>Amphibalanus</taxon>
    </lineage>
</organism>
<accession>A0A6A4V2J4</accession>
<sequence length="557" mass="60589">MKPIRLAAALLLVTAVAAAGSDGPAATVGSEGASAAAESAEGGKRSGRFFSLFSRLFGYPAEKEVETPVVAAAPTVVQTVPHVQRVHRPIKISPVIVLKPEHPSPPQVVIKPQLPPPVVIKPHPAPLVVPEHPPPVVIPEPEYPPSVVIPEPCTGYGCPECDSHRPCLSGYCWTGQCVQCLFAGHCGAGYLCESQVCVPAPAPAPVPEPDYCGAERPCPHGFYCAHGHCKPYVLPGYPCEGPESCESNSCPHGTCAACSQWKPCPHGEFCSHGVCNPPGNTDDQCWFNLQCRSHICLKGQCAECAQRSDCPSGQYCRQGKCQTRGLFGDECSSPAECRSNNCDVNVGRCIDCRNSLQCSQLQYCSADNRCEDKRPFQFPCTKDYECVTDRCSRDRVCVFCSRSQHCDNEFEYCDLKEGDCKELLDFGRKCESTRECRRPLKCEDKKCVECTRNRDCPGSKNRCKDNRCVKKSGALDKCKDDSDCDSGVCKNDKCRQCRKGGGGRDNCPRGQKCNDDGVCQRFNVPENGACETGLYSQCQSGLVCTNLRCKKRKSPTG</sequence>
<feature type="chain" id="PRO_5025656921" description="Tenascin-X" evidence="1">
    <location>
        <begin position="19"/>
        <end position="557"/>
    </location>
</feature>
<dbReference type="Proteomes" id="UP000440578">
    <property type="component" value="Unassembled WGS sequence"/>
</dbReference>
<gene>
    <name evidence="2" type="ORF">FJT64_013796</name>
</gene>
<reference evidence="2 3" key="1">
    <citation type="submission" date="2019-07" db="EMBL/GenBank/DDBJ databases">
        <title>Draft genome assembly of a fouling barnacle, Amphibalanus amphitrite (Darwin, 1854): The first reference genome for Thecostraca.</title>
        <authorList>
            <person name="Kim W."/>
        </authorList>
    </citation>
    <scope>NUCLEOTIDE SEQUENCE [LARGE SCALE GENOMIC DNA]</scope>
    <source>
        <strain evidence="2">SNU_AA5</strain>
        <tissue evidence="2">Soma without cirri and trophi</tissue>
    </source>
</reference>
<dbReference type="AlphaFoldDB" id="A0A6A4V2J4"/>
<protein>
    <recommendedName>
        <fullName evidence="4">Tenascin-X</fullName>
    </recommendedName>
</protein>
<keyword evidence="1" id="KW-0732">Signal</keyword>